<proteinExistence type="predicted"/>
<reference evidence="2" key="1">
    <citation type="journal article" date="2019" name="Int. J. Syst. Evol. Microbiol.">
        <title>The Global Catalogue of Microorganisms (GCM) 10K type strain sequencing project: providing services to taxonomists for standard genome sequencing and annotation.</title>
        <authorList>
            <consortium name="The Broad Institute Genomics Platform"/>
            <consortium name="The Broad Institute Genome Sequencing Center for Infectious Disease"/>
            <person name="Wu L."/>
            <person name="Ma J."/>
        </authorList>
    </citation>
    <scope>NUCLEOTIDE SEQUENCE [LARGE SCALE GENOMIC DNA]</scope>
    <source>
        <strain evidence="2">KCTC 42903</strain>
    </source>
</reference>
<evidence type="ECO:0000313" key="2">
    <source>
        <dbReference type="Proteomes" id="UP001597441"/>
    </source>
</evidence>
<evidence type="ECO:0000313" key="1">
    <source>
        <dbReference type="EMBL" id="MFD2535390.1"/>
    </source>
</evidence>
<sequence length="213" mass="24427">MKTPFFKLFVIALTFSLISCKNENSLQEYKYADKGLVISCENVNSKLYSEALLAFENDILNYYGKNNPNPSLLRAYNQFIRNAVYGRINYQDVVSAHTVKIFEALKHETDLWDANNPESHLNYKSALVKCIAINMQNPDLRATFNALLKVNSMSPKPFGAPLMSNYRHALSDKYLAAYIAFDLYYAKLFNKDLLKANTEKPVQKVDFNKIPQQ</sequence>
<protein>
    <recommendedName>
        <fullName evidence="3">Lipoprotein</fullName>
    </recommendedName>
</protein>
<dbReference type="EMBL" id="JBHULK010000003">
    <property type="protein sequence ID" value="MFD2535390.1"/>
    <property type="molecule type" value="Genomic_DNA"/>
</dbReference>
<dbReference type="RefSeq" id="WP_388017800.1">
    <property type="nucleotide sequence ID" value="NZ_JBHUDT010000003.1"/>
</dbReference>
<comment type="caution">
    <text evidence="1">The sequence shown here is derived from an EMBL/GenBank/DDBJ whole genome shotgun (WGS) entry which is preliminary data.</text>
</comment>
<name>A0ABW5JUI7_9FLAO</name>
<evidence type="ECO:0008006" key="3">
    <source>
        <dbReference type="Google" id="ProtNLM"/>
    </source>
</evidence>
<gene>
    <name evidence="1" type="ORF">ACFSQS_09785</name>
</gene>
<dbReference type="PROSITE" id="PS51257">
    <property type="entry name" value="PROKAR_LIPOPROTEIN"/>
    <property type="match status" value="1"/>
</dbReference>
<accession>A0ABW5JUI7</accession>
<dbReference type="Proteomes" id="UP001597441">
    <property type="component" value="Unassembled WGS sequence"/>
</dbReference>
<organism evidence="1 2">
    <name type="scientific">Gelatiniphilus marinus</name>
    <dbReference type="NCBI Taxonomy" id="1759464"/>
    <lineage>
        <taxon>Bacteria</taxon>
        <taxon>Pseudomonadati</taxon>
        <taxon>Bacteroidota</taxon>
        <taxon>Flavobacteriia</taxon>
        <taxon>Flavobacteriales</taxon>
        <taxon>Flavobacteriaceae</taxon>
        <taxon>Gelatiniphilus</taxon>
    </lineage>
</organism>
<keyword evidence="2" id="KW-1185">Reference proteome</keyword>